<keyword evidence="3 4" id="KW-0326">Glycosidase</keyword>
<evidence type="ECO:0000313" key="7">
    <source>
        <dbReference type="Proteomes" id="UP001595752"/>
    </source>
</evidence>
<keyword evidence="7" id="KW-1185">Reference proteome</keyword>
<feature type="domain" description="SPOR" evidence="5">
    <location>
        <begin position="292"/>
        <end position="331"/>
    </location>
</feature>
<dbReference type="SUPFAM" id="SSF47090">
    <property type="entry name" value="PGBD-like"/>
    <property type="match status" value="1"/>
</dbReference>
<evidence type="ECO:0000256" key="3">
    <source>
        <dbReference type="ARBA" id="ARBA00023295"/>
    </source>
</evidence>
<dbReference type="Pfam" id="PF01471">
    <property type="entry name" value="PG_binding_1"/>
    <property type="match status" value="1"/>
</dbReference>
<name>A0ABV8B599_9BACI</name>
<dbReference type="SUPFAM" id="SSF51445">
    <property type="entry name" value="(Trans)glycosidases"/>
    <property type="match status" value="1"/>
</dbReference>
<dbReference type="PANTHER" id="PTHR34135:SF2">
    <property type="entry name" value="LYSOZYME"/>
    <property type="match status" value="1"/>
</dbReference>
<comment type="caution">
    <text evidence="6">The sequence shown here is derived from an EMBL/GenBank/DDBJ whole genome shotgun (WGS) entry which is preliminary data.</text>
</comment>
<keyword evidence="2 4" id="KW-0378">Hydrolase</keyword>
<dbReference type="InterPro" id="IPR008270">
    <property type="entry name" value="Glyco_hydro_25_AS"/>
</dbReference>
<dbReference type="Gene3D" id="3.20.20.80">
    <property type="entry name" value="Glycosidases"/>
    <property type="match status" value="1"/>
</dbReference>
<dbReference type="InterPro" id="IPR017853">
    <property type="entry name" value="GH"/>
</dbReference>
<sequence length="331" mass="37226">MQARSATNYKVIDVSHHNGNIEWRKVALDGVRGVYIKATEGRTYTDPKFLINYKSAKSAGLRVGFYHFARPDNNRPADEVNHFINVTQSLEADLPYSLDLEVAADLGADRLTDFAYEWLMGLVNKTGHPVMIYASAGYARSYLKSKLGQFPLWVAHYTTERTPMANHTWDQWHMFQYTSSGKVNGISGNVDINEAIPELFELVSKPVTQVEAAFIGQSVYKLGDKSDGVKQIQQKLMELGYELNGGADGNFGSFTLKAVMHFQFKHDLIADGLVGPATIFKLNEEAGRLDSTKNAKKYRLRTGTFSDRATAERMAAELKQRYGWLVYIDEE</sequence>
<dbReference type="PROSITE" id="PS51904">
    <property type="entry name" value="GLYCOSYL_HYDROL_F25_2"/>
    <property type="match status" value="1"/>
</dbReference>
<organism evidence="6 7">
    <name type="scientific">Bacillus songklensis</name>
    <dbReference type="NCBI Taxonomy" id="1069116"/>
    <lineage>
        <taxon>Bacteria</taxon>
        <taxon>Bacillati</taxon>
        <taxon>Bacillota</taxon>
        <taxon>Bacilli</taxon>
        <taxon>Bacillales</taxon>
        <taxon>Bacillaceae</taxon>
        <taxon>Bacillus</taxon>
    </lineage>
</organism>
<dbReference type="SMART" id="SM00641">
    <property type="entry name" value="Glyco_25"/>
    <property type="match status" value="1"/>
</dbReference>
<dbReference type="InterPro" id="IPR036366">
    <property type="entry name" value="PGBDSf"/>
</dbReference>
<protein>
    <recommendedName>
        <fullName evidence="4">Lysozyme</fullName>
        <ecNumber evidence="4">3.2.1.17</ecNumber>
    </recommendedName>
</protein>
<dbReference type="EMBL" id="JBHRZT010000072">
    <property type="protein sequence ID" value="MFC3885468.1"/>
    <property type="molecule type" value="Genomic_DNA"/>
</dbReference>
<dbReference type="PANTHER" id="PTHR34135">
    <property type="entry name" value="LYSOZYME"/>
    <property type="match status" value="1"/>
</dbReference>
<dbReference type="Pfam" id="PF01183">
    <property type="entry name" value="Glyco_hydro_25"/>
    <property type="match status" value="1"/>
</dbReference>
<dbReference type="InterPro" id="IPR018077">
    <property type="entry name" value="Glyco_hydro_fam25_subgr"/>
</dbReference>
<dbReference type="EC" id="3.2.1.17" evidence="4"/>
<accession>A0ABV8B599</accession>
<evidence type="ECO:0000256" key="2">
    <source>
        <dbReference type="ARBA" id="ARBA00022801"/>
    </source>
</evidence>
<dbReference type="Gene3D" id="1.10.101.10">
    <property type="entry name" value="PGBD-like superfamily/PGBD"/>
    <property type="match status" value="1"/>
</dbReference>
<dbReference type="InterPro" id="IPR002477">
    <property type="entry name" value="Peptidoglycan-bd-like"/>
</dbReference>
<evidence type="ECO:0000313" key="6">
    <source>
        <dbReference type="EMBL" id="MFC3885468.1"/>
    </source>
</evidence>
<dbReference type="InterPro" id="IPR002053">
    <property type="entry name" value="Glyco_hydro_25"/>
</dbReference>
<dbReference type="InterPro" id="IPR036365">
    <property type="entry name" value="PGBD-like_sf"/>
</dbReference>
<comment type="similarity">
    <text evidence="1 4">Belongs to the glycosyl hydrolase 25 family.</text>
</comment>
<gene>
    <name evidence="6" type="ORF">ACFOU2_19090</name>
</gene>
<comment type="catalytic activity">
    <reaction evidence="4">
        <text>Hydrolysis of (1-&gt;4)-beta-linkages between N-acetylmuramic acid and N-acetyl-D-glucosamine residues in a peptidoglycan and between N-acetyl-D-glucosamine residues in chitodextrins.</text>
        <dbReference type="EC" id="3.2.1.17"/>
    </reaction>
</comment>
<dbReference type="InterPro" id="IPR007730">
    <property type="entry name" value="SPOR-like_dom"/>
</dbReference>
<proteinExistence type="inferred from homology"/>
<dbReference type="PROSITE" id="PS51724">
    <property type="entry name" value="SPOR"/>
    <property type="match status" value="1"/>
</dbReference>
<reference evidence="7" key="1">
    <citation type="journal article" date="2019" name="Int. J. Syst. Evol. Microbiol.">
        <title>The Global Catalogue of Microorganisms (GCM) 10K type strain sequencing project: providing services to taxonomists for standard genome sequencing and annotation.</title>
        <authorList>
            <consortium name="The Broad Institute Genomics Platform"/>
            <consortium name="The Broad Institute Genome Sequencing Center for Infectious Disease"/>
            <person name="Wu L."/>
            <person name="Ma J."/>
        </authorList>
    </citation>
    <scope>NUCLEOTIDE SEQUENCE [LARGE SCALE GENOMIC DNA]</scope>
    <source>
        <strain evidence="7">CCUG 61889</strain>
    </source>
</reference>
<dbReference type="RefSeq" id="WP_377917891.1">
    <property type="nucleotide sequence ID" value="NZ_JBHRZT010000072.1"/>
</dbReference>
<dbReference type="PROSITE" id="PS00953">
    <property type="entry name" value="GLYCOSYL_HYDROL_F25_1"/>
    <property type="match status" value="1"/>
</dbReference>
<evidence type="ECO:0000256" key="4">
    <source>
        <dbReference type="RuleBase" id="RU361176"/>
    </source>
</evidence>
<evidence type="ECO:0000259" key="5">
    <source>
        <dbReference type="PROSITE" id="PS51724"/>
    </source>
</evidence>
<evidence type="ECO:0000256" key="1">
    <source>
        <dbReference type="ARBA" id="ARBA00010646"/>
    </source>
</evidence>
<dbReference type="Proteomes" id="UP001595752">
    <property type="component" value="Unassembled WGS sequence"/>
</dbReference>